<proteinExistence type="predicted"/>
<dbReference type="EMBL" id="RAXT01000003">
    <property type="protein sequence ID" value="RKG40058.1"/>
    <property type="molecule type" value="Genomic_DNA"/>
</dbReference>
<accession>A0A3A8F0W4</accession>
<organism evidence="1 2">
    <name type="scientific">Acinetobacter rongchengensis</name>
    <dbReference type="NCBI Taxonomy" id="2419601"/>
    <lineage>
        <taxon>Bacteria</taxon>
        <taxon>Pseudomonadati</taxon>
        <taxon>Pseudomonadota</taxon>
        <taxon>Gammaproteobacteria</taxon>
        <taxon>Moraxellales</taxon>
        <taxon>Moraxellaceae</taxon>
        <taxon>Acinetobacter</taxon>
    </lineage>
</organism>
<evidence type="ECO:0000313" key="1">
    <source>
        <dbReference type="EMBL" id="RKG40058.1"/>
    </source>
</evidence>
<dbReference type="Proteomes" id="UP000280405">
    <property type="component" value="Unassembled WGS sequence"/>
</dbReference>
<dbReference type="OrthoDB" id="6682426at2"/>
<comment type="caution">
    <text evidence="1">The sequence shown here is derived from an EMBL/GenBank/DDBJ whole genome shotgun (WGS) entry which is preliminary data.</text>
</comment>
<keyword evidence="2" id="KW-1185">Reference proteome</keyword>
<dbReference type="AlphaFoldDB" id="A0A3A8F0W4"/>
<name>A0A3A8F0W4_9GAMM</name>
<protein>
    <recommendedName>
        <fullName evidence="3">TonB C-terminal domain-containing protein</fullName>
    </recommendedName>
</protein>
<sequence>MNKYWQGFAQSIIFTHIFLFSTASTAEKRIVMSNTRTDLPTQIETTNIKNQGYIWQLEITPNQNSRQVHVKLMNPNSKIDILNTRALEIAKKINLENLPLVTDDFKNKSLNLDEEQIALTKYYYGKYILFIKFPETVLYAVKPNFSQLQSELEPFCLQKNEAQLEAPENISIHAHFSVDFNGNIQSIRYSPTINSKMRPILEPLLKKIRFYPRNENGKPKSFSIEQPIIIQCQ</sequence>
<evidence type="ECO:0000313" key="2">
    <source>
        <dbReference type="Proteomes" id="UP000280405"/>
    </source>
</evidence>
<evidence type="ECO:0008006" key="3">
    <source>
        <dbReference type="Google" id="ProtNLM"/>
    </source>
</evidence>
<gene>
    <name evidence="1" type="ORF">D7V20_03005</name>
</gene>
<reference evidence="1 2" key="1">
    <citation type="submission" date="2018-09" db="EMBL/GenBank/DDBJ databases">
        <title>The draft genome of Acinetobacter spp. strains.</title>
        <authorList>
            <person name="Qin J."/>
            <person name="Feng Y."/>
            <person name="Zong Z."/>
        </authorList>
    </citation>
    <scope>NUCLEOTIDE SEQUENCE [LARGE SCALE GENOMIC DNA]</scope>
    <source>
        <strain evidence="1 2">WCHAc060115</strain>
    </source>
</reference>